<feature type="domain" description="HTH araC/xylS-type" evidence="4">
    <location>
        <begin position="115"/>
        <end position="212"/>
    </location>
</feature>
<dbReference type="InterPro" id="IPR018060">
    <property type="entry name" value="HTH_AraC"/>
</dbReference>
<keyword evidence="1" id="KW-0805">Transcription regulation</keyword>
<dbReference type="GO" id="GO:0005829">
    <property type="term" value="C:cytosol"/>
    <property type="evidence" value="ECO:0007669"/>
    <property type="project" value="TreeGrafter"/>
</dbReference>
<evidence type="ECO:0000259" key="4">
    <source>
        <dbReference type="PROSITE" id="PS01124"/>
    </source>
</evidence>
<keyword evidence="3" id="KW-0804">Transcription</keyword>
<dbReference type="PRINTS" id="PR00032">
    <property type="entry name" value="HTHARAC"/>
</dbReference>
<keyword evidence="2" id="KW-0238">DNA-binding</keyword>
<proteinExistence type="predicted"/>
<evidence type="ECO:0000313" key="5">
    <source>
        <dbReference type="EMBL" id="ALR78830.1"/>
    </source>
</evidence>
<dbReference type="InterPro" id="IPR018062">
    <property type="entry name" value="HTH_AraC-typ_CS"/>
</dbReference>
<evidence type="ECO:0000256" key="3">
    <source>
        <dbReference type="ARBA" id="ARBA00023163"/>
    </source>
</evidence>
<evidence type="ECO:0000256" key="1">
    <source>
        <dbReference type="ARBA" id="ARBA00023015"/>
    </source>
</evidence>
<dbReference type="PANTHER" id="PTHR47894">
    <property type="entry name" value="HTH-TYPE TRANSCRIPTIONAL REGULATOR GADX"/>
    <property type="match status" value="1"/>
</dbReference>
<dbReference type="PANTHER" id="PTHR47894:SF4">
    <property type="entry name" value="HTH-TYPE TRANSCRIPTIONAL REGULATOR GADX"/>
    <property type="match status" value="1"/>
</dbReference>
<dbReference type="KEGG" id="kle:AO703_01705"/>
<dbReference type="PROSITE" id="PS01124">
    <property type="entry name" value="HTH_ARAC_FAMILY_2"/>
    <property type="match status" value="1"/>
</dbReference>
<gene>
    <name evidence="5" type="ORF">AO703_01705</name>
</gene>
<accession>A0A806X9E6</accession>
<dbReference type="SMART" id="SM00342">
    <property type="entry name" value="HTH_ARAC"/>
    <property type="match status" value="1"/>
</dbReference>
<dbReference type="Proteomes" id="UP000069162">
    <property type="component" value="Chromosome"/>
</dbReference>
<evidence type="ECO:0000256" key="2">
    <source>
        <dbReference type="ARBA" id="ARBA00023125"/>
    </source>
</evidence>
<organism evidence="5 6">
    <name type="scientific">[Enterobacter] lignolyticus</name>
    <dbReference type="NCBI Taxonomy" id="1334193"/>
    <lineage>
        <taxon>Bacteria</taxon>
        <taxon>Pseudomonadati</taxon>
        <taxon>Pseudomonadota</taxon>
        <taxon>Gammaproteobacteria</taxon>
        <taxon>Enterobacterales</taxon>
        <taxon>Enterobacteriaceae</taxon>
        <taxon>Pluralibacter</taxon>
    </lineage>
</organism>
<dbReference type="PROSITE" id="PS00041">
    <property type="entry name" value="HTH_ARAC_FAMILY_1"/>
    <property type="match status" value="1"/>
</dbReference>
<dbReference type="Pfam" id="PF12833">
    <property type="entry name" value="HTH_18"/>
    <property type="match status" value="1"/>
</dbReference>
<dbReference type="AlphaFoldDB" id="A0A806X9E6"/>
<dbReference type="GO" id="GO:0000976">
    <property type="term" value="F:transcription cis-regulatory region binding"/>
    <property type="evidence" value="ECO:0007669"/>
    <property type="project" value="TreeGrafter"/>
</dbReference>
<protein>
    <submittedName>
        <fullName evidence="5">Transcriptional regulator</fullName>
    </submittedName>
</protein>
<dbReference type="InterPro" id="IPR009057">
    <property type="entry name" value="Homeodomain-like_sf"/>
</dbReference>
<dbReference type="GO" id="GO:0003700">
    <property type="term" value="F:DNA-binding transcription factor activity"/>
    <property type="evidence" value="ECO:0007669"/>
    <property type="project" value="InterPro"/>
</dbReference>
<dbReference type="EMBL" id="CP012871">
    <property type="protein sequence ID" value="ALR78830.1"/>
    <property type="molecule type" value="Genomic_DNA"/>
</dbReference>
<dbReference type="SUPFAM" id="SSF46689">
    <property type="entry name" value="Homeodomain-like"/>
    <property type="match status" value="1"/>
</dbReference>
<name>A0A806X9E6_9ENTR</name>
<evidence type="ECO:0000313" key="6">
    <source>
        <dbReference type="Proteomes" id="UP000069162"/>
    </source>
</evidence>
<reference evidence="6" key="1">
    <citation type="submission" date="2015-10" db="EMBL/GenBank/DDBJ databases">
        <title>Complete Genome Sequencing of Klebsiella sp. strain G5.</title>
        <authorList>
            <person name="Chan K.-G."/>
            <person name="Chen J.-W."/>
        </authorList>
    </citation>
    <scope>NUCLEOTIDE SEQUENCE [LARGE SCALE GENOMIC DNA]</scope>
    <source>
        <strain evidence="6">G5</strain>
    </source>
</reference>
<dbReference type="InterPro" id="IPR020449">
    <property type="entry name" value="Tscrpt_reg_AraC-type_HTH"/>
</dbReference>
<dbReference type="Gene3D" id="1.10.10.60">
    <property type="entry name" value="Homeodomain-like"/>
    <property type="match status" value="1"/>
</dbReference>
<sequence length="220" mass="25374">MAIFSCHRNSIDLSHVDNTLIAHISRSVLNDYLHFLDKDLTKITPWPRLTAPMHQSLCRTPEIFRQAALHSIMETTESCEIARTRSLLFTVLSVFLEQPGFISFLMQMLRSSAKESVIRLIQSDIHKAWNLDLVARTLCLSQSLLKKKLKSENTSYSQIITDCRMRYAAQQLLIADKNITQLSQSCGYRSTSYFISLFKMVYGITPLHYAARHRQRYLLA</sequence>